<comment type="caution">
    <text evidence="2">The sequence shown here is derived from an EMBL/GenBank/DDBJ whole genome shotgun (WGS) entry which is preliminary data.</text>
</comment>
<dbReference type="RefSeq" id="WP_193537971.1">
    <property type="nucleotide sequence ID" value="NZ_JADCKF010000008.1"/>
</dbReference>
<sequence length="222" mass="25175">MTLDTMEGLLQALRRLRVETGSLACLGCGHEHDCGVHGCAIIRKAMERLSGMTSADHSASTDKMVPLTLEQLREMDGQPVWIVEQPDWGHWELSEDADDYFSDRDPGLYGLTYPDPEGKGGIHKLGWIAYAYPPSHIDLEAWINVEDRLPEDEKPVLAYYGFYREEDDLGARFIGTLTYFSHDPDPHWQHESTGLFVTHWRPLPEPPAELEKRARGIEKDGT</sequence>
<evidence type="ECO:0000259" key="1">
    <source>
        <dbReference type="Pfam" id="PF04448"/>
    </source>
</evidence>
<reference evidence="2 3" key="1">
    <citation type="submission" date="2020-10" db="EMBL/GenBank/DDBJ databases">
        <title>ChiBAC.</title>
        <authorList>
            <person name="Zenner C."/>
            <person name="Hitch T.C.A."/>
            <person name="Clavel T."/>
        </authorList>
    </citation>
    <scope>NUCLEOTIDE SEQUENCE [LARGE SCALE GENOMIC DNA]</scope>
    <source>
        <strain evidence="2 3">DSM 107456</strain>
    </source>
</reference>
<proteinExistence type="predicted"/>
<dbReference type="EMBL" id="JADCKF010000008">
    <property type="protein sequence ID" value="MBE5056241.1"/>
    <property type="molecule type" value="Genomic_DNA"/>
</dbReference>
<evidence type="ECO:0000313" key="3">
    <source>
        <dbReference type="Proteomes" id="UP000806211"/>
    </source>
</evidence>
<organism evidence="2 3">
    <name type="scientific">Pseudoflavonifractor gallinarum</name>
    <dbReference type="NCBI Taxonomy" id="2779352"/>
    <lineage>
        <taxon>Bacteria</taxon>
        <taxon>Bacillati</taxon>
        <taxon>Bacillota</taxon>
        <taxon>Clostridia</taxon>
        <taxon>Eubacteriales</taxon>
        <taxon>Oscillospiraceae</taxon>
        <taxon>Pseudoflavonifractor</taxon>
    </lineage>
</organism>
<gene>
    <name evidence="2" type="ORF">INF37_09550</name>
</gene>
<dbReference type="Pfam" id="PF04448">
    <property type="entry name" value="DUF551"/>
    <property type="match status" value="1"/>
</dbReference>
<protein>
    <submittedName>
        <fullName evidence="2">DUF551 domain-containing protein</fullName>
    </submittedName>
</protein>
<accession>A0ABR9RC25</accession>
<evidence type="ECO:0000313" key="2">
    <source>
        <dbReference type="EMBL" id="MBE5056241.1"/>
    </source>
</evidence>
<name>A0ABR9RC25_9FIRM</name>
<dbReference type="InterPro" id="IPR007539">
    <property type="entry name" value="DUF551"/>
</dbReference>
<feature type="domain" description="DUF551" evidence="1">
    <location>
        <begin position="141"/>
        <end position="207"/>
    </location>
</feature>
<keyword evidence="3" id="KW-1185">Reference proteome</keyword>
<dbReference type="Proteomes" id="UP000806211">
    <property type="component" value="Unassembled WGS sequence"/>
</dbReference>